<evidence type="ECO:0000256" key="1">
    <source>
        <dbReference type="ARBA" id="ARBA00009743"/>
    </source>
</evidence>
<dbReference type="EMBL" id="BAAAZC010000025">
    <property type="protein sequence ID" value="GAA3981049.1"/>
    <property type="molecule type" value="Genomic_DNA"/>
</dbReference>
<accession>A0ABP7QE84</accession>
<dbReference type="Pfam" id="PF16499">
    <property type="entry name" value="Melibiase_2"/>
    <property type="match status" value="1"/>
</dbReference>
<protein>
    <recommendedName>
        <fullName evidence="5">Alpha-galactosidase</fullName>
        <ecNumber evidence="5">3.2.1.22</ecNumber>
    </recommendedName>
    <alternativeName>
        <fullName evidence="5">Melibiase</fullName>
    </alternativeName>
</protein>
<comment type="caution">
    <text evidence="8">The sequence shown here is derived from an EMBL/GenBank/DDBJ whole genome shotgun (WGS) entry which is preliminary data.</text>
</comment>
<reference evidence="9" key="1">
    <citation type="journal article" date="2019" name="Int. J. Syst. Evol. Microbiol.">
        <title>The Global Catalogue of Microorganisms (GCM) 10K type strain sequencing project: providing services to taxonomists for standard genome sequencing and annotation.</title>
        <authorList>
            <consortium name="The Broad Institute Genomics Platform"/>
            <consortium name="The Broad Institute Genome Sequencing Center for Infectious Disease"/>
            <person name="Wu L."/>
            <person name="Ma J."/>
        </authorList>
    </citation>
    <scope>NUCLEOTIDE SEQUENCE [LARGE SCALE GENOMIC DNA]</scope>
    <source>
        <strain evidence="9">JCM 16601</strain>
    </source>
</reference>
<keyword evidence="9" id="KW-1185">Reference proteome</keyword>
<dbReference type="SUPFAM" id="SSF51445">
    <property type="entry name" value="(Trans)glycosidases"/>
    <property type="match status" value="1"/>
</dbReference>
<dbReference type="Pfam" id="PF17801">
    <property type="entry name" value="Melibiase_C"/>
    <property type="match status" value="1"/>
</dbReference>
<dbReference type="InterPro" id="IPR013780">
    <property type="entry name" value="Glyco_hydro_b"/>
</dbReference>
<dbReference type="Pfam" id="PF05345">
    <property type="entry name" value="He_PIG"/>
    <property type="match status" value="1"/>
</dbReference>
<dbReference type="SUPFAM" id="SSF49313">
    <property type="entry name" value="Cadherin-like"/>
    <property type="match status" value="1"/>
</dbReference>
<dbReference type="PRINTS" id="PR00740">
    <property type="entry name" value="GLHYDRLASE27"/>
</dbReference>
<dbReference type="InterPro" id="IPR015919">
    <property type="entry name" value="Cadherin-like_sf"/>
</dbReference>
<evidence type="ECO:0000256" key="5">
    <source>
        <dbReference type="RuleBase" id="RU361168"/>
    </source>
</evidence>
<feature type="signal peptide" evidence="6">
    <location>
        <begin position="1"/>
        <end position="20"/>
    </location>
</feature>
<dbReference type="Gene3D" id="3.20.20.70">
    <property type="entry name" value="Aldolase class I"/>
    <property type="match status" value="1"/>
</dbReference>
<dbReference type="SUPFAM" id="SSF51011">
    <property type="entry name" value="Glycosyl hydrolase domain"/>
    <property type="match status" value="1"/>
</dbReference>
<evidence type="ECO:0000256" key="6">
    <source>
        <dbReference type="SAM" id="SignalP"/>
    </source>
</evidence>
<dbReference type="CDD" id="cd14792">
    <property type="entry name" value="GH27"/>
    <property type="match status" value="1"/>
</dbReference>
<evidence type="ECO:0000313" key="9">
    <source>
        <dbReference type="Proteomes" id="UP001500742"/>
    </source>
</evidence>
<dbReference type="InterPro" id="IPR041233">
    <property type="entry name" value="Melibiase_C"/>
</dbReference>
<dbReference type="PANTHER" id="PTHR11452:SF75">
    <property type="entry name" value="ALPHA-GALACTOSIDASE MEL1"/>
    <property type="match status" value="1"/>
</dbReference>
<comment type="catalytic activity">
    <reaction evidence="5">
        <text>Hydrolysis of terminal, non-reducing alpha-D-galactose residues in alpha-D-galactosides, including galactose oligosaccharides, galactomannans and galactolipids.</text>
        <dbReference type="EC" id="3.2.1.22"/>
    </reaction>
</comment>
<dbReference type="PANTHER" id="PTHR11452">
    <property type="entry name" value="ALPHA-GALACTOSIDASE/ALPHA-N-ACETYLGALACTOSAMINIDASE"/>
    <property type="match status" value="1"/>
</dbReference>
<sequence>MIRKIFTMLFLSAGFLSASAQDVSLSKGWKFAVGDSAQWASPTFNDQNWQAANLNETWESQGHPNYDGFGWYRTKVVIPSTLKANSFLKDSLRLNLGSVDDNDEVYMNGKLIGKYGGHGGTIKDGNYGGRSYTIAANNPAILWDKENVIAVRIFDTGGNGGMYSTGFGSLFNITMADVMDHVTVNTGADFEYGENNSLNKSIKLLTTNKYLYTGKLAFKVTDPENGTVLYEKTNDANFTGGKPFTYSFSIARLAKKSYTITYTFTDVKSGKSITQTETTPYVLTPYPSAKVKINGADVFGARPGNPFLYLIPASGKRPFVYKADGLPEGLKLDANTGVITGAVAQKGDYPVTFTVSNKLGTKTKKFTISIGDNIGLTPALGWNSWNAWGLSVNDEKVRISARAMADKLSQHGWAYINIDDGWEAENRAADGKIVANSKFPDMKGLTDYVHSLGLRMGIYSSPGPRTCGGFLGSWQHEDQDAQTYGDWGIDYLKYDWCSYSDIAPKPDLAALKKPYEVMRGSLDKVHRDIMYSLCQYGWGDVWNWGAQIGGNSWRTTGDIEDTWQSMSGIGFRQGAAAPHAQPGHFNDPDMLVVGKVGWGPSLHNTRLTYDEQYTHISLWSLLSSPLLIGCDMGHLDEFTLSLLTNDEVIAIDQDALGKAASQYVKKDDYQVWVKDLKDGGKAIGLFNTSDKYQTISLDKNDPAISAYTKFRDVWQQKYIITTGKTLTAKVAPHGVLLVRVEK</sequence>
<keyword evidence="3 5" id="KW-0378">Hydrolase</keyword>
<dbReference type="EC" id="3.2.1.22" evidence="5"/>
<gene>
    <name evidence="8" type="ORF">GCM10022210_35490</name>
</gene>
<evidence type="ECO:0000259" key="7">
    <source>
        <dbReference type="Pfam" id="PF17801"/>
    </source>
</evidence>
<dbReference type="Gene3D" id="2.60.40.1180">
    <property type="entry name" value="Golgi alpha-mannosidase II"/>
    <property type="match status" value="1"/>
</dbReference>
<evidence type="ECO:0000313" key="8">
    <source>
        <dbReference type="EMBL" id="GAA3981049.1"/>
    </source>
</evidence>
<dbReference type="Gene3D" id="2.60.120.260">
    <property type="entry name" value="Galactose-binding domain-like"/>
    <property type="match status" value="1"/>
</dbReference>
<evidence type="ECO:0000256" key="2">
    <source>
        <dbReference type="ARBA" id="ARBA00022729"/>
    </source>
</evidence>
<evidence type="ECO:0000256" key="3">
    <source>
        <dbReference type="ARBA" id="ARBA00022801"/>
    </source>
</evidence>
<proteinExistence type="inferred from homology"/>
<dbReference type="Proteomes" id="UP001500742">
    <property type="component" value="Unassembled WGS sequence"/>
</dbReference>
<dbReference type="InterPro" id="IPR002241">
    <property type="entry name" value="Glyco_hydro_27"/>
</dbReference>
<comment type="similarity">
    <text evidence="1 5">Belongs to the glycosyl hydrolase 27 family.</text>
</comment>
<dbReference type="Gene3D" id="2.60.40.10">
    <property type="entry name" value="Immunoglobulins"/>
    <property type="match status" value="1"/>
</dbReference>
<feature type="chain" id="PRO_5046261699" description="Alpha-galactosidase" evidence="6">
    <location>
        <begin position="21"/>
        <end position="742"/>
    </location>
</feature>
<dbReference type="SUPFAM" id="SSF49785">
    <property type="entry name" value="Galactose-binding domain-like"/>
    <property type="match status" value="1"/>
</dbReference>
<keyword evidence="5" id="KW-1015">Disulfide bond</keyword>
<feature type="domain" description="Alpha galactosidase C-terminal" evidence="7">
    <location>
        <begin position="667"/>
        <end position="740"/>
    </location>
</feature>
<name>A0ABP7QE84_9SPHI</name>
<evidence type="ECO:0000256" key="4">
    <source>
        <dbReference type="ARBA" id="ARBA00023295"/>
    </source>
</evidence>
<dbReference type="InterPro" id="IPR013785">
    <property type="entry name" value="Aldolase_TIM"/>
</dbReference>
<dbReference type="InterPro" id="IPR008979">
    <property type="entry name" value="Galactose-bd-like_sf"/>
</dbReference>
<keyword evidence="2 6" id="KW-0732">Signal</keyword>
<dbReference type="RefSeq" id="WP_259088423.1">
    <property type="nucleotide sequence ID" value="NZ_BAAAZC010000025.1"/>
</dbReference>
<dbReference type="InterPro" id="IPR017853">
    <property type="entry name" value="GH"/>
</dbReference>
<organism evidence="8 9">
    <name type="scientific">Mucilaginibacter dorajii</name>
    <dbReference type="NCBI Taxonomy" id="692994"/>
    <lineage>
        <taxon>Bacteria</taxon>
        <taxon>Pseudomonadati</taxon>
        <taxon>Bacteroidota</taxon>
        <taxon>Sphingobacteriia</taxon>
        <taxon>Sphingobacteriales</taxon>
        <taxon>Sphingobacteriaceae</taxon>
        <taxon>Mucilaginibacter</taxon>
    </lineage>
</organism>
<keyword evidence="4 5" id="KW-0326">Glycosidase</keyword>
<dbReference type="InterPro" id="IPR013783">
    <property type="entry name" value="Ig-like_fold"/>
</dbReference>